<keyword evidence="1" id="KW-0805">Transcription regulation</keyword>
<accession>A0A1P8KLI1</accession>
<dbReference type="GO" id="GO:0003677">
    <property type="term" value="F:DNA binding"/>
    <property type="evidence" value="ECO:0007669"/>
    <property type="project" value="UniProtKB-UniRule"/>
</dbReference>
<evidence type="ECO:0000313" key="7">
    <source>
        <dbReference type="Proteomes" id="UP000186074"/>
    </source>
</evidence>
<evidence type="ECO:0000256" key="1">
    <source>
        <dbReference type="ARBA" id="ARBA00023015"/>
    </source>
</evidence>
<dbReference type="Gene3D" id="1.10.10.60">
    <property type="entry name" value="Homeodomain-like"/>
    <property type="match status" value="1"/>
</dbReference>
<dbReference type="AlphaFoldDB" id="A0A1P8KLI1"/>
<dbReference type="EMBL" id="CP019070">
    <property type="protein sequence ID" value="APW65378.1"/>
    <property type="molecule type" value="Genomic_DNA"/>
</dbReference>
<evidence type="ECO:0000259" key="5">
    <source>
        <dbReference type="PROSITE" id="PS50977"/>
    </source>
</evidence>
<dbReference type="PANTHER" id="PTHR47506">
    <property type="entry name" value="TRANSCRIPTIONAL REGULATORY PROTEIN"/>
    <property type="match status" value="1"/>
</dbReference>
<keyword evidence="2 4" id="KW-0238">DNA-binding</keyword>
<reference evidence="6 7" key="1">
    <citation type="submission" date="2017-01" db="EMBL/GenBank/DDBJ databases">
        <title>Genome sequencing of Arcobacter sp. LPB0137.</title>
        <authorList>
            <person name="Lee G.-W."/>
            <person name="Yi H."/>
        </authorList>
    </citation>
    <scope>NUCLEOTIDE SEQUENCE [LARGE SCALE GENOMIC DNA]</scope>
    <source>
        <strain evidence="6 7">LPB0137</strain>
    </source>
</reference>
<feature type="DNA-binding region" description="H-T-H motif" evidence="4">
    <location>
        <begin position="29"/>
        <end position="48"/>
    </location>
</feature>
<dbReference type="InterPro" id="IPR009057">
    <property type="entry name" value="Homeodomain-like_sf"/>
</dbReference>
<protein>
    <recommendedName>
        <fullName evidence="5">HTH tetR-type domain-containing protein</fullName>
    </recommendedName>
</protein>
<dbReference type="OrthoDB" id="270177at2"/>
<dbReference type="SUPFAM" id="SSF48498">
    <property type="entry name" value="Tetracyclin repressor-like, C-terminal domain"/>
    <property type="match status" value="1"/>
</dbReference>
<dbReference type="PRINTS" id="PR00455">
    <property type="entry name" value="HTHTETR"/>
</dbReference>
<dbReference type="Pfam" id="PF00440">
    <property type="entry name" value="TetR_N"/>
    <property type="match status" value="1"/>
</dbReference>
<dbReference type="Proteomes" id="UP000186074">
    <property type="component" value="Chromosome"/>
</dbReference>
<dbReference type="InterPro" id="IPR001647">
    <property type="entry name" value="HTH_TetR"/>
</dbReference>
<dbReference type="PANTHER" id="PTHR47506:SF10">
    <property type="entry name" value="TRANSCRIPTIONAL REGULATORY PROTEIN"/>
    <property type="match status" value="1"/>
</dbReference>
<organism evidence="6 7">
    <name type="scientific">Poseidonibacter parvus</name>
    <dbReference type="NCBI Taxonomy" id="1850254"/>
    <lineage>
        <taxon>Bacteria</taxon>
        <taxon>Pseudomonadati</taxon>
        <taxon>Campylobacterota</taxon>
        <taxon>Epsilonproteobacteria</taxon>
        <taxon>Campylobacterales</taxon>
        <taxon>Arcobacteraceae</taxon>
        <taxon>Poseidonibacter</taxon>
    </lineage>
</organism>
<sequence length="186" mass="21744">MARPVEYDLENVLDRAMEIFWQKGYEAVSMAELVSHTGLNRGTMYSLFKDKEGLFKDALNNYYKRRASNQVSILKDNPGKKGIELFFRNFAFSENYKGCLFSNTMCEKDFLDTQAYEIPEEFFKKIRMQLELNLQQAKEMDEFSADERAMSLTIITMVHGFHVHGKYNSSKEDGEIIIKNILNMIR</sequence>
<gene>
    <name evidence="6" type="ORF">LPB137_05715</name>
</gene>
<keyword evidence="3" id="KW-0804">Transcription</keyword>
<proteinExistence type="predicted"/>
<evidence type="ECO:0000313" key="6">
    <source>
        <dbReference type="EMBL" id="APW65378.1"/>
    </source>
</evidence>
<feature type="domain" description="HTH tetR-type" evidence="5">
    <location>
        <begin position="6"/>
        <end position="66"/>
    </location>
</feature>
<name>A0A1P8KLI1_9BACT</name>
<evidence type="ECO:0000256" key="3">
    <source>
        <dbReference type="ARBA" id="ARBA00023163"/>
    </source>
</evidence>
<dbReference type="PROSITE" id="PS50977">
    <property type="entry name" value="HTH_TETR_2"/>
    <property type="match status" value="1"/>
</dbReference>
<dbReference type="SUPFAM" id="SSF46689">
    <property type="entry name" value="Homeodomain-like"/>
    <property type="match status" value="1"/>
</dbReference>
<dbReference type="STRING" id="1850254.LPB137_05715"/>
<dbReference type="Gene3D" id="1.10.357.10">
    <property type="entry name" value="Tetracycline Repressor, domain 2"/>
    <property type="match status" value="1"/>
</dbReference>
<dbReference type="InterPro" id="IPR036271">
    <property type="entry name" value="Tet_transcr_reg_TetR-rel_C_sf"/>
</dbReference>
<keyword evidence="7" id="KW-1185">Reference proteome</keyword>
<dbReference type="KEGG" id="alp:LPB137_05715"/>
<evidence type="ECO:0000256" key="2">
    <source>
        <dbReference type="ARBA" id="ARBA00023125"/>
    </source>
</evidence>
<dbReference type="RefSeq" id="WP_076085594.1">
    <property type="nucleotide sequence ID" value="NZ_CP019070.1"/>
</dbReference>
<evidence type="ECO:0000256" key="4">
    <source>
        <dbReference type="PROSITE-ProRule" id="PRU00335"/>
    </source>
</evidence>